<feature type="region of interest" description="Disordered" evidence="1">
    <location>
        <begin position="1"/>
        <end position="27"/>
    </location>
</feature>
<gene>
    <name evidence="3" type="ORF">CNMCM7691_008329</name>
</gene>
<dbReference type="EMBL" id="JACBAG010001862">
    <property type="protein sequence ID" value="KAF7179396.1"/>
    <property type="molecule type" value="Genomic_DNA"/>
</dbReference>
<evidence type="ECO:0000313" key="4">
    <source>
        <dbReference type="Proteomes" id="UP000641853"/>
    </source>
</evidence>
<name>A0A8H6QU71_9EURO</name>
<dbReference type="Pfam" id="PF09747">
    <property type="entry name" value="CCD97-like_C"/>
    <property type="match status" value="2"/>
</dbReference>
<accession>A0A8H6QU71</accession>
<proteinExistence type="predicted"/>
<dbReference type="AlphaFoldDB" id="A0A8H6QU71"/>
<dbReference type="PANTHER" id="PTHR31840">
    <property type="entry name" value="COILED-COIL DOMAIN-CONTAINING PROTEIN 97"/>
    <property type="match status" value="1"/>
</dbReference>
<dbReference type="InterPro" id="IPR018613">
    <property type="entry name" value="Ccdc97-like"/>
</dbReference>
<keyword evidence="4" id="KW-1185">Reference proteome</keyword>
<reference evidence="3" key="1">
    <citation type="submission" date="2020-06" db="EMBL/GenBank/DDBJ databases">
        <title>Draft genome sequences of strains closely related to Aspergillus parafelis and Aspergillus hiratsukae.</title>
        <authorList>
            <person name="Dos Santos R.A.C."/>
            <person name="Rivero-Menendez O."/>
            <person name="Steenwyk J.L."/>
            <person name="Mead M.E."/>
            <person name="Goldman G.H."/>
            <person name="Alastruey-Izquierdo A."/>
            <person name="Rokas A."/>
        </authorList>
    </citation>
    <scope>NUCLEOTIDE SEQUENCE</scope>
    <source>
        <strain evidence="3">CNM-CM7691</strain>
    </source>
</reference>
<evidence type="ECO:0000256" key="1">
    <source>
        <dbReference type="SAM" id="MobiDB-lite"/>
    </source>
</evidence>
<protein>
    <recommendedName>
        <fullName evidence="2">CCD97-like C-terminal domain-containing protein</fullName>
    </recommendedName>
</protein>
<evidence type="ECO:0000313" key="3">
    <source>
        <dbReference type="EMBL" id="KAF7179396.1"/>
    </source>
</evidence>
<evidence type="ECO:0000259" key="2">
    <source>
        <dbReference type="Pfam" id="PF09747"/>
    </source>
</evidence>
<feature type="domain" description="CCD97-like C-terminal" evidence="2">
    <location>
        <begin position="25"/>
        <end position="99"/>
    </location>
</feature>
<organism evidence="3 4">
    <name type="scientific">Aspergillus felis</name>
    <dbReference type="NCBI Taxonomy" id="1287682"/>
    <lineage>
        <taxon>Eukaryota</taxon>
        <taxon>Fungi</taxon>
        <taxon>Dikarya</taxon>
        <taxon>Ascomycota</taxon>
        <taxon>Pezizomycotina</taxon>
        <taxon>Eurotiomycetes</taxon>
        <taxon>Eurotiomycetidae</taxon>
        <taxon>Eurotiales</taxon>
        <taxon>Aspergillaceae</taxon>
        <taxon>Aspergillus</taxon>
        <taxon>Aspergillus subgen. Fumigati</taxon>
    </lineage>
</organism>
<feature type="compositionally biased region" description="Polar residues" evidence="1">
    <location>
        <begin position="9"/>
        <end position="19"/>
    </location>
</feature>
<sequence length="199" mass="23085">MKSDGAQRNVKSSSVQPSPAMTVKNRRKRYLDMHPEYFSADLELAAPVDPLLYDRLIRRFQTPAEREAEGRAKGFSGILQADLQRSEAKLDALNNPNPHAMFSYSRGPSGEIIAEDADEIPTSKEEAEKLWRWEMTMRFLKGEDCDFDYTQVDENDEYDDWTEEQERYFDNEEPEWIVEETDDGNIESRLQGETGIQDF</sequence>
<dbReference type="PANTHER" id="PTHR31840:SF1">
    <property type="entry name" value="COILED-COIL DOMAIN-CONTAINING PROTEIN 97"/>
    <property type="match status" value="1"/>
</dbReference>
<comment type="caution">
    <text evidence="3">The sequence shown here is derived from an EMBL/GenBank/DDBJ whole genome shotgun (WGS) entry which is preliminary data.</text>
</comment>
<dbReference type="Proteomes" id="UP000641853">
    <property type="component" value="Unassembled WGS sequence"/>
</dbReference>
<feature type="domain" description="CCD97-like C-terminal" evidence="2">
    <location>
        <begin position="121"/>
        <end position="172"/>
    </location>
</feature>
<dbReference type="InterPro" id="IPR040233">
    <property type="entry name" value="CCD97-like_C"/>
</dbReference>